<dbReference type="InterPro" id="IPR049900">
    <property type="entry name" value="PKS_mFAS_DH"/>
</dbReference>
<keyword evidence="9" id="KW-0045">Antibiotic biosynthesis</keyword>
<dbReference type="InterPro" id="IPR057326">
    <property type="entry name" value="KR_dom"/>
</dbReference>
<dbReference type="GO" id="GO:0031177">
    <property type="term" value="F:phosphopantetheine binding"/>
    <property type="evidence" value="ECO:0007669"/>
    <property type="project" value="InterPro"/>
</dbReference>
<dbReference type="SUPFAM" id="SSF101173">
    <property type="entry name" value="Docking domain B of the erythromycin polyketide synthase (DEBS)"/>
    <property type="match status" value="1"/>
</dbReference>
<evidence type="ECO:0000256" key="9">
    <source>
        <dbReference type="ARBA" id="ARBA00023194"/>
    </source>
</evidence>
<dbReference type="InterPro" id="IPR055123">
    <property type="entry name" value="SpnB-like_Rossmann"/>
</dbReference>
<dbReference type="SMART" id="SM01294">
    <property type="entry name" value="PKS_PP_betabranch"/>
    <property type="match status" value="1"/>
</dbReference>
<dbReference type="SUPFAM" id="SSF50129">
    <property type="entry name" value="GroES-like"/>
    <property type="match status" value="1"/>
</dbReference>
<dbReference type="CDD" id="cd00833">
    <property type="entry name" value="PKS"/>
    <property type="match status" value="1"/>
</dbReference>
<dbReference type="Gene3D" id="3.40.47.10">
    <property type="match status" value="1"/>
</dbReference>
<keyword evidence="5" id="KW-0597">Phosphoprotein</keyword>
<dbReference type="InterPro" id="IPR042104">
    <property type="entry name" value="PKS_dehydratase_sf"/>
</dbReference>
<dbReference type="Gene3D" id="3.40.366.10">
    <property type="entry name" value="Malonyl-Coenzyme A Acyl Carrier Protein, domain 2"/>
    <property type="match status" value="1"/>
</dbReference>
<keyword evidence="8" id="KW-0443">Lipid metabolism</keyword>
<comment type="caution">
    <text evidence="16">The sequence shown here is derived from an EMBL/GenBank/DDBJ whole genome shotgun (WGS) entry which is preliminary data.</text>
</comment>
<accession>A0A7K0DIZ9</accession>
<dbReference type="Gene3D" id="1.10.1200.10">
    <property type="entry name" value="ACP-like"/>
    <property type="match status" value="1"/>
</dbReference>
<dbReference type="Pfam" id="PF08240">
    <property type="entry name" value="ADH_N"/>
    <property type="match status" value="1"/>
</dbReference>
<dbReference type="InterPro" id="IPR013968">
    <property type="entry name" value="PKS_KR"/>
</dbReference>
<dbReference type="SUPFAM" id="SSF55048">
    <property type="entry name" value="Probable ACP-binding domain of malonyl-CoA ACP transacylase"/>
    <property type="match status" value="1"/>
</dbReference>
<dbReference type="InterPro" id="IPR018201">
    <property type="entry name" value="Ketoacyl_synth_AS"/>
</dbReference>
<dbReference type="SUPFAM" id="SSF47336">
    <property type="entry name" value="ACP-like"/>
    <property type="match status" value="1"/>
</dbReference>
<dbReference type="PROSITE" id="PS52019">
    <property type="entry name" value="PKS_MFAS_DH"/>
    <property type="match status" value="1"/>
</dbReference>
<evidence type="ECO:0000256" key="8">
    <source>
        <dbReference type="ARBA" id="ARBA00023098"/>
    </source>
</evidence>
<dbReference type="Pfam" id="PF13602">
    <property type="entry name" value="ADH_zinc_N_2"/>
    <property type="match status" value="1"/>
</dbReference>
<dbReference type="SMART" id="SM00827">
    <property type="entry name" value="PKS_AT"/>
    <property type="match status" value="1"/>
</dbReference>
<dbReference type="Gene3D" id="3.90.180.10">
    <property type="entry name" value="Medium-chain alcohol dehydrogenases, catalytic domain"/>
    <property type="match status" value="1"/>
</dbReference>
<dbReference type="EC" id="2.3.1.41" evidence="16"/>
<feature type="domain" description="Ketosynthase family 3 (KS3)" evidence="14">
    <location>
        <begin position="33"/>
        <end position="458"/>
    </location>
</feature>
<evidence type="ECO:0000259" key="15">
    <source>
        <dbReference type="PROSITE" id="PS52019"/>
    </source>
</evidence>
<dbReference type="FunFam" id="3.40.366.10:FF:000002">
    <property type="entry name" value="Probable polyketide synthase 2"/>
    <property type="match status" value="1"/>
</dbReference>
<comment type="pathway">
    <text evidence="2">Antibiotic biosynthesis.</text>
</comment>
<dbReference type="InterPro" id="IPR016036">
    <property type="entry name" value="Malonyl_transacylase_ACP-bd"/>
</dbReference>
<dbReference type="FunFam" id="1.10.1200.10:FF:000007">
    <property type="entry name" value="Probable polyketide synthase pks17"/>
    <property type="match status" value="1"/>
</dbReference>
<dbReference type="InterPro" id="IPR015083">
    <property type="entry name" value="NorB/c/GfsB-D-like_docking"/>
</dbReference>
<dbReference type="InterPro" id="IPR016035">
    <property type="entry name" value="Acyl_Trfase/lysoPLipase"/>
</dbReference>
<dbReference type="InterPro" id="IPR020841">
    <property type="entry name" value="PKS_Beta-ketoAc_synthase_dom"/>
</dbReference>
<dbReference type="Pfam" id="PF00109">
    <property type="entry name" value="ketoacyl-synt"/>
    <property type="match status" value="1"/>
</dbReference>
<keyword evidence="11 16" id="KW-0012">Acyltransferase</keyword>
<dbReference type="InterPro" id="IPR013154">
    <property type="entry name" value="ADH-like_N"/>
</dbReference>
<evidence type="ECO:0000256" key="5">
    <source>
        <dbReference type="ARBA" id="ARBA00022553"/>
    </source>
</evidence>
<dbReference type="EMBL" id="WEGI01000003">
    <property type="protein sequence ID" value="MQY25783.1"/>
    <property type="molecule type" value="Genomic_DNA"/>
</dbReference>
<evidence type="ECO:0000256" key="7">
    <source>
        <dbReference type="ARBA" id="ARBA00022832"/>
    </source>
</evidence>
<dbReference type="InterPro" id="IPR016039">
    <property type="entry name" value="Thiolase-like"/>
</dbReference>
<dbReference type="GO" id="GO:0004312">
    <property type="term" value="F:fatty acid synthase activity"/>
    <property type="evidence" value="ECO:0007669"/>
    <property type="project" value="TreeGrafter"/>
</dbReference>
<dbReference type="Pfam" id="PF16197">
    <property type="entry name" value="KAsynt_C_assoc"/>
    <property type="match status" value="1"/>
</dbReference>
<dbReference type="FunFam" id="3.40.50.720:FF:000209">
    <property type="entry name" value="Polyketide synthase Pks12"/>
    <property type="match status" value="1"/>
</dbReference>
<comment type="pathway">
    <text evidence="3">Lipid metabolism.</text>
</comment>
<feature type="active site" description="Proton donor; for dehydratase activity" evidence="12">
    <location>
        <position position="1147"/>
    </location>
</feature>
<dbReference type="Pfam" id="PF02801">
    <property type="entry name" value="Ketoacyl-synt_C"/>
    <property type="match status" value="1"/>
</dbReference>
<comment type="cofactor">
    <cofactor evidence="1">
        <name>pantetheine 4'-phosphate</name>
        <dbReference type="ChEBI" id="CHEBI:47942"/>
    </cofactor>
</comment>
<evidence type="ECO:0000256" key="6">
    <source>
        <dbReference type="ARBA" id="ARBA00022679"/>
    </source>
</evidence>
<evidence type="ECO:0000256" key="12">
    <source>
        <dbReference type="PROSITE-ProRule" id="PRU01363"/>
    </source>
</evidence>
<dbReference type="CDD" id="cd05195">
    <property type="entry name" value="enoyl_red"/>
    <property type="match status" value="1"/>
</dbReference>
<dbReference type="FunFam" id="3.40.47.10:FF:000019">
    <property type="entry name" value="Polyketide synthase type I"/>
    <property type="match status" value="1"/>
</dbReference>
<evidence type="ECO:0000259" key="13">
    <source>
        <dbReference type="PROSITE" id="PS50075"/>
    </source>
</evidence>
<evidence type="ECO:0000256" key="11">
    <source>
        <dbReference type="ARBA" id="ARBA00023315"/>
    </source>
</evidence>
<dbReference type="GO" id="GO:0033068">
    <property type="term" value="P:macrolide biosynthetic process"/>
    <property type="evidence" value="ECO:0007669"/>
    <property type="project" value="UniProtKB-ARBA"/>
</dbReference>
<dbReference type="Pfam" id="PF22953">
    <property type="entry name" value="SpnB_Rossmann"/>
    <property type="match status" value="1"/>
</dbReference>
<dbReference type="Pfam" id="PF08990">
    <property type="entry name" value="Docking"/>
    <property type="match status" value="1"/>
</dbReference>
<feature type="active site" description="Proton acceptor; for dehydratase activity" evidence="12">
    <location>
        <position position="985"/>
    </location>
</feature>
<feature type="region of interest" description="N-terminal hotdog fold" evidence="12">
    <location>
        <begin position="953"/>
        <end position="1073"/>
    </location>
</feature>
<dbReference type="InterPro" id="IPR049552">
    <property type="entry name" value="PKS_DH_N"/>
</dbReference>
<dbReference type="InterPro" id="IPR011032">
    <property type="entry name" value="GroES-like_sf"/>
</dbReference>
<feature type="region of interest" description="C-terminal hotdog fold" evidence="12">
    <location>
        <begin position="1086"/>
        <end position="1227"/>
    </location>
</feature>
<keyword evidence="7" id="KW-0276">Fatty acid metabolism</keyword>
<dbReference type="PROSITE" id="PS52004">
    <property type="entry name" value="KS3_2"/>
    <property type="match status" value="1"/>
</dbReference>
<dbReference type="SMART" id="SM00825">
    <property type="entry name" value="PKS_KS"/>
    <property type="match status" value="1"/>
</dbReference>
<dbReference type="PANTHER" id="PTHR43775">
    <property type="entry name" value="FATTY ACID SYNTHASE"/>
    <property type="match status" value="1"/>
</dbReference>
<dbReference type="InterPro" id="IPR049551">
    <property type="entry name" value="PKS_DH_C"/>
</dbReference>
<dbReference type="Pfam" id="PF21089">
    <property type="entry name" value="PKS_DH_N"/>
    <property type="match status" value="1"/>
</dbReference>
<evidence type="ECO:0000313" key="16">
    <source>
        <dbReference type="EMBL" id="MQY25783.1"/>
    </source>
</evidence>
<dbReference type="InterPro" id="IPR036736">
    <property type="entry name" value="ACP-like_sf"/>
</dbReference>
<evidence type="ECO:0000256" key="2">
    <source>
        <dbReference type="ARBA" id="ARBA00004792"/>
    </source>
</evidence>
<evidence type="ECO:0000256" key="3">
    <source>
        <dbReference type="ARBA" id="ARBA00005189"/>
    </source>
</evidence>
<dbReference type="InterPro" id="IPR020807">
    <property type="entry name" value="PKS_DH"/>
</dbReference>
<dbReference type="InterPro" id="IPR014031">
    <property type="entry name" value="Ketoacyl_synth_C"/>
</dbReference>
<keyword evidence="6 16" id="KW-0808">Transferase</keyword>
<evidence type="ECO:0000313" key="17">
    <source>
        <dbReference type="Proteomes" id="UP000431401"/>
    </source>
</evidence>
<dbReference type="InterPro" id="IPR009081">
    <property type="entry name" value="PP-bd_ACP"/>
</dbReference>
<gene>
    <name evidence="16" type="ORF">NRB56_13420</name>
</gene>
<proteinExistence type="predicted"/>
<keyword evidence="10" id="KW-0511">Multifunctional enzyme</keyword>
<dbReference type="GO" id="GO:0006633">
    <property type="term" value="P:fatty acid biosynthetic process"/>
    <property type="evidence" value="ECO:0007669"/>
    <property type="project" value="InterPro"/>
</dbReference>
<dbReference type="OrthoDB" id="4516163at2"/>
<dbReference type="Pfam" id="PF14765">
    <property type="entry name" value="PS-DH"/>
    <property type="match status" value="1"/>
</dbReference>
<dbReference type="InterPro" id="IPR032821">
    <property type="entry name" value="PKS_assoc"/>
</dbReference>
<dbReference type="PROSITE" id="PS50075">
    <property type="entry name" value="CARRIER"/>
    <property type="match status" value="1"/>
</dbReference>
<reference evidence="16 17" key="1">
    <citation type="submission" date="2019-10" db="EMBL/GenBank/DDBJ databases">
        <title>Nocardia macrotermitis sp. nov. and Nocardia aurantia sp. nov., isolated from the gut of fungus growing-termite Macrotermes natalensis.</title>
        <authorList>
            <person name="Benndorf R."/>
            <person name="Schwitalla J."/>
            <person name="Martin K."/>
            <person name="De Beer W."/>
            <person name="Kaster A.-K."/>
            <person name="Vollmers J."/>
            <person name="Poulsen M."/>
            <person name="Beemelmanns C."/>
        </authorList>
    </citation>
    <scope>NUCLEOTIDE SEQUENCE [LARGE SCALE GENOMIC DNA]</scope>
    <source>
        <strain evidence="16 17">RB56</strain>
    </source>
</reference>
<dbReference type="Pfam" id="PF00550">
    <property type="entry name" value="PP-binding"/>
    <property type="match status" value="1"/>
</dbReference>
<feature type="domain" description="PKS/mFAS DH" evidence="15">
    <location>
        <begin position="953"/>
        <end position="1227"/>
    </location>
</feature>
<dbReference type="PANTHER" id="PTHR43775:SF51">
    <property type="entry name" value="INACTIVE PHENOLPHTHIOCEROL SYNTHESIS POLYKETIDE SYNTHASE TYPE I PKS1-RELATED"/>
    <property type="match status" value="1"/>
</dbReference>
<dbReference type="Proteomes" id="UP000431401">
    <property type="component" value="Unassembled WGS sequence"/>
</dbReference>
<keyword evidence="17" id="KW-1185">Reference proteome</keyword>
<dbReference type="SMART" id="SM00822">
    <property type="entry name" value="PKS_KR"/>
    <property type="match status" value="1"/>
</dbReference>
<dbReference type="InterPro" id="IPR014043">
    <property type="entry name" value="Acyl_transferase_dom"/>
</dbReference>
<dbReference type="SMART" id="SM00823">
    <property type="entry name" value="PKS_PP"/>
    <property type="match status" value="1"/>
</dbReference>
<dbReference type="Gene3D" id="3.40.50.720">
    <property type="entry name" value="NAD(P)-binding Rossmann-like Domain"/>
    <property type="match status" value="3"/>
</dbReference>
<dbReference type="InterPro" id="IPR036291">
    <property type="entry name" value="NAD(P)-bd_dom_sf"/>
</dbReference>
<dbReference type="Gene3D" id="3.10.129.110">
    <property type="entry name" value="Polyketide synthase dehydratase"/>
    <property type="match status" value="1"/>
</dbReference>
<dbReference type="SMART" id="SM00826">
    <property type="entry name" value="PKS_DH"/>
    <property type="match status" value="1"/>
</dbReference>
<dbReference type="InterPro" id="IPR014030">
    <property type="entry name" value="Ketoacyl_synth_N"/>
</dbReference>
<evidence type="ECO:0000256" key="4">
    <source>
        <dbReference type="ARBA" id="ARBA00022450"/>
    </source>
</evidence>
<dbReference type="InterPro" id="IPR020806">
    <property type="entry name" value="PKS_PP-bd"/>
</dbReference>
<dbReference type="FunFam" id="3.90.180.10:FF:000032">
    <property type="entry name" value="Probable polyketide synthase pks1"/>
    <property type="match status" value="1"/>
</dbReference>
<organism evidence="16 17">
    <name type="scientific">Nocardia aurantia</name>
    <dbReference type="NCBI Taxonomy" id="2585199"/>
    <lineage>
        <taxon>Bacteria</taxon>
        <taxon>Bacillati</taxon>
        <taxon>Actinomycetota</taxon>
        <taxon>Actinomycetes</taxon>
        <taxon>Mycobacteriales</taxon>
        <taxon>Nocardiaceae</taxon>
        <taxon>Nocardia</taxon>
    </lineage>
</organism>
<dbReference type="Gene3D" id="3.30.70.3290">
    <property type="match status" value="1"/>
</dbReference>
<dbReference type="CDD" id="cd08956">
    <property type="entry name" value="KR_3_FAS_SDR_x"/>
    <property type="match status" value="1"/>
</dbReference>
<dbReference type="Pfam" id="PF08659">
    <property type="entry name" value="KR"/>
    <property type="match status" value="1"/>
</dbReference>
<feature type="domain" description="Carrier" evidence="13">
    <location>
        <begin position="2025"/>
        <end position="2100"/>
    </location>
</feature>
<dbReference type="Pfam" id="PF00698">
    <property type="entry name" value="Acyl_transf_1"/>
    <property type="match status" value="1"/>
</dbReference>
<dbReference type="InterPro" id="IPR050091">
    <property type="entry name" value="PKS_NRPS_Biosynth_Enz"/>
</dbReference>
<dbReference type="SUPFAM" id="SSF51735">
    <property type="entry name" value="NAD(P)-binding Rossmann-fold domains"/>
    <property type="match status" value="3"/>
</dbReference>
<evidence type="ECO:0000256" key="1">
    <source>
        <dbReference type="ARBA" id="ARBA00001957"/>
    </source>
</evidence>
<dbReference type="SUPFAM" id="SSF52151">
    <property type="entry name" value="FabD/lysophospholipase-like"/>
    <property type="match status" value="1"/>
</dbReference>
<dbReference type="InterPro" id="IPR001227">
    <property type="entry name" value="Ac_transferase_dom_sf"/>
</dbReference>
<dbReference type="PROSITE" id="PS00606">
    <property type="entry name" value="KS3_1"/>
    <property type="match status" value="1"/>
</dbReference>
<dbReference type="SUPFAM" id="SSF53901">
    <property type="entry name" value="Thiolase-like"/>
    <property type="match status" value="1"/>
</dbReference>
<name>A0A7K0DIZ9_9NOCA</name>
<protein>
    <submittedName>
        <fullName evidence="16">Phenolphthiocerol synthesis polyketide synthase type I Pks15/1</fullName>
        <ecNumber evidence="16">2.3.1.41</ecNumber>
    </submittedName>
</protein>
<dbReference type="InterPro" id="IPR020843">
    <property type="entry name" value="ER"/>
</dbReference>
<keyword evidence="4" id="KW-0596">Phosphopantetheine</keyword>
<dbReference type="GO" id="GO:0016491">
    <property type="term" value="F:oxidoreductase activity"/>
    <property type="evidence" value="ECO:0007669"/>
    <property type="project" value="InterPro"/>
</dbReference>
<dbReference type="GO" id="GO:0004315">
    <property type="term" value="F:3-oxoacyl-[acyl-carrier-protein] synthase activity"/>
    <property type="evidence" value="ECO:0007669"/>
    <property type="project" value="UniProtKB-EC"/>
</dbReference>
<dbReference type="InterPro" id="IPR036299">
    <property type="entry name" value="Polyketide_synth_docking_sf"/>
</dbReference>
<sequence>MATEEKLRTYLKRAAIDLHKTRQRLQELESRTVEPIAIIGMACRFPGGVSSPEEFWQVVADGRDVISEFPDDRGWDVAGLYHPDPDHEGTSYAREGGFLRGAADFDAAFFGVSPKEALAMEPQQRHLLEVSWEALERAGLDPTALRGSTTGVFTGIIEVQYGPSIAQDRSGLAGLLLIGRTTSVASGRVAYVLGLEGPAVSIDTACSSSLVAMHDAARALRSGECNLALAGGVTVMPTAEAFIAFSRQRVISPDGRAKPFSAEANGTAWSEGVGMLVLERLSDAERNGHRVLAVIRGSAVNSDGASNGLTAPNGPSQRRVIEAALSSAKLGTADVDVVEAHGTGTPLGDPIEAQALLSTYGRGGRAVPLWLGSVKSNMGHTSAAAGVAGVIKMVMAMRNETVPPTLHVGEPSPHVDWTAGEVRLATEAQPWPRDGRPRRAGVSAFGISGTNAHVILEQYEAPAVAPADGAEAAEPVEEAVALPVPAEEPALPPVSSWVLSGGTEAARDAQAQRLAAFVAAHPEASAEGIGYALAAGRARLSHRAVLLGADRAELVTALDALNAGRRSPNVAVGQSLPGAKTALLFPGQGAQRTGMGRSLYDHYPVYAAAFDEVCGYFDDRFDPPLREVIFADPDGATAGLLAQTSYTQAALFCVEVATYRLFESFGVRPDLLMGHSIGEVTAAYLAGVWSAEDAAKLVAARGLLMQALPEGGAMLSVPMSEAEVTPLLAGRSGRIAIAAVNGPATVVVSGDEAAVDEVAAIVAERGHTARRLRVSHAFHSPRMDPILADFAGVCASLTYHRPTIPVVSNVTGELADPQQLCEPDYWVRHVREPVRYLAGIHAARGYGATVFLEAGPGTTLTALTRDGLADDDTDPVTAAPAMDPKREETQSFHAALAAAFVAGTAVDWATALAAGRSEHVDLPTYAFQRRRFWLDTPVGTGDLSAAGLRTLGHPLLAATIPLAAGAGVVATGRLSVAAQPWLADHAMAGTVLVPGTALIEMALRAADLVGATGVSELVLQAPMALTGTGLDVQVVVDGAAEPSVAIYSRPSDATGPDWTCHATGALSTTENLAPAGEFTAWPPRDAVAVEVGDVYDRLAEAGYGYGPAFHGLTAMWRRGEELFAEVELPEPIRGEAAEFGIHPVLLDAALHAMAAVAVTGDEAGQPVRLPFAWEGVSLFAVGATALRVHLAPNGNDRLSVTVADVAGSVVAAVSALTVRALSAAALTAAAPAAADLYAVNWVAMPQSAAEGTWEATETSAAQPFPVETWTGDATALVLRCETAAGDGPGTAARALTTVTGVLEQVRGLLAEDRRPAPTVVVVTSGAVAVEVGEDITDLAVAPVWGLLRSAQAENPERLVLVDVDDPGAYRAAVTAALALDGEPQVAVRGGVAHVPRLARAGTDSVGGAELIGTAAWRLGSLGKGTLDGDNIVLRPDETAGAALEPGQVRVRLRATGMNFRDVLIVLGMYPDPDAPIGGEGAGVVVDVAADVTEFAPGDRVMGLFAGIGDTVVSDRSLVVPMPEGWTFDQAAAVPAVFATAYYALVDLAAVREGESLLIHAATGGVGMAATQLARHLGLEVYATASLPKWDTLRGMGFDDEHIANSRTLDFEAEFSAATGGRGMDIVLDSLAGEFVDASLRLLPRGGRFIEMGQTDVRDPAEVADDHPGVTYRGFVLMEAGPQRLHDILAELLKMFESGVLQPLPVTPWDLRRTPEAFRYLSQARHVGKNVLTVPAPLDPAGTVVVTGGTGVLGAAVARHLVESHGARNLLLLSRSGAAAAGAAELDAELTGLGAQVRIAACDTADAEALRGVLAAVPPEHPLTAVVHAAGVIDDALFTDLTEEQVATVFRAKAAAAWNLHEATANLELSAFVLYSSVAGVLGGPGQANYAAANVFLDALAAHRHRLGLPASSLAWGIWEQASGITGHLSDQDFARMRRDGLLPIPTGDGLAMLDGALRLGHSLTVAAKLDVPAIQAAGAQDATMLPPALRGLLRAVRRTADSSAADAASKLAGTLSGRGRGDQEALVLATIRSHAAAVLGHESPEAIGQDQAFTDLGFDSLGAVEFRNRLKSATGLKLATTVVFDYPTPLALARYIRDEIAPAADPSAVIKAQIASLADSCDEAELDPDAVADITARLDELLLRLRGGELDGILDDLDTAGDDELFEFIDQPAPPTA</sequence>
<evidence type="ECO:0000259" key="14">
    <source>
        <dbReference type="PROSITE" id="PS52004"/>
    </source>
</evidence>
<dbReference type="SMART" id="SM00829">
    <property type="entry name" value="PKS_ER"/>
    <property type="match status" value="1"/>
</dbReference>
<evidence type="ECO:0000256" key="10">
    <source>
        <dbReference type="ARBA" id="ARBA00023268"/>
    </source>
</evidence>